<dbReference type="EMBL" id="POTY01000537">
    <property type="protein sequence ID" value="PZG02427.1"/>
    <property type="molecule type" value="Genomic_DNA"/>
</dbReference>
<dbReference type="AlphaFoldDB" id="A0A2W2DYX6"/>
<dbReference type="Proteomes" id="UP000248924">
    <property type="component" value="Unassembled WGS sequence"/>
</dbReference>
<name>A0A2W2DYX6_9ACTN</name>
<evidence type="ECO:0000313" key="1">
    <source>
        <dbReference type="EMBL" id="PZG02427.1"/>
    </source>
</evidence>
<protein>
    <submittedName>
        <fullName evidence="1">Uncharacterized protein</fullName>
    </submittedName>
</protein>
<gene>
    <name evidence="1" type="ORF">C1I95_34300</name>
</gene>
<feature type="non-terminal residue" evidence="1">
    <location>
        <position position="64"/>
    </location>
</feature>
<keyword evidence="2" id="KW-1185">Reference proteome</keyword>
<organism evidence="1 2">
    <name type="scientific">Micromonospora craterilacus</name>
    <dbReference type="NCBI Taxonomy" id="1655439"/>
    <lineage>
        <taxon>Bacteria</taxon>
        <taxon>Bacillati</taxon>
        <taxon>Actinomycetota</taxon>
        <taxon>Actinomycetes</taxon>
        <taxon>Micromonosporales</taxon>
        <taxon>Micromonosporaceae</taxon>
        <taxon>Micromonospora</taxon>
    </lineage>
</organism>
<reference evidence="1 2" key="1">
    <citation type="submission" date="2018-01" db="EMBL/GenBank/DDBJ databases">
        <title>Draft genome sequence of Jishengella sp. NA12.</title>
        <authorList>
            <person name="Sahin N."/>
            <person name="Ay H."/>
            <person name="Saygin H."/>
        </authorList>
    </citation>
    <scope>NUCLEOTIDE SEQUENCE [LARGE SCALE GENOMIC DNA]</scope>
    <source>
        <strain evidence="1 2">NA12</strain>
    </source>
</reference>
<accession>A0A2W2DYX6</accession>
<dbReference type="RefSeq" id="WP_233514082.1">
    <property type="nucleotide sequence ID" value="NZ_POTY01000537.1"/>
</dbReference>
<sequence>MARYVVPVDPAAPGWGVATRATPAHPRAGVAGRSATIGADGGALPPVPVEVGEGAVPAVGLGSG</sequence>
<proteinExistence type="predicted"/>
<evidence type="ECO:0000313" key="2">
    <source>
        <dbReference type="Proteomes" id="UP000248924"/>
    </source>
</evidence>
<comment type="caution">
    <text evidence="1">The sequence shown here is derived from an EMBL/GenBank/DDBJ whole genome shotgun (WGS) entry which is preliminary data.</text>
</comment>